<protein>
    <submittedName>
        <fullName evidence="1">Uncharacterized protein</fullName>
    </submittedName>
</protein>
<accession>A0ABQ5FVA4</accession>
<reference evidence="1" key="1">
    <citation type="journal article" date="2022" name="Int. J. Mol. Sci.">
        <title>Draft Genome of Tanacetum Coccineum: Genomic Comparison of Closely Related Tanacetum-Family Plants.</title>
        <authorList>
            <person name="Yamashiro T."/>
            <person name="Shiraishi A."/>
            <person name="Nakayama K."/>
            <person name="Satake H."/>
        </authorList>
    </citation>
    <scope>NUCLEOTIDE SEQUENCE</scope>
</reference>
<organism evidence="1 2">
    <name type="scientific">Tanacetum coccineum</name>
    <dbReference type="NCBI Taxonomy" id="301880"/>
    <lineage>
        <taxon>Eukaryota</taxon>
        <taxon>Viridiplantae</taxon>
        <taxon>Streptophyta</taxon>
        <taxon>Embryophyta</taxon>
        <taxon>Tracheophyta</taxon>
        <taxon>Spermatophyta</taxon>
        <taxon>Magnoliopsida</taxon>
        <taxon>eudicotyledons</taxon>
        <taxon>Gunneridae</taxon>
        <taxon>Pentapetalae</taxon>
        <taxon>asterids</taxon>
        <taxon>campanulids</taxon>
        <taxon>Asterales</taxon>
        <taxon>Asteraceae</taxon>
        <taxon>Asteroideae</taxon>
        <taxon>Anthemideae</taxon>
        <taxon>Anthemidinae</taxon>
        <taxon>Tanacetum</taxon>
    </lineage>
</organism>
<evidence type="ECO:0000313" key="2">
    <source>
        <dbReference type="Proteomes" id="UP001151760"/>
    </source>
</evidence>
<proteinExistence type="predicted"/>
<comment type="caution">
    <text evidence="1">The sequence shown here is derived from an EMBL/GenBank/DDBJ whole genome shotgun (WGS) entry which is preliminary data.</text>
</comment>
<dbReference type="Proteomes" id="UP001151760">
    <property type="component" value="Unassembled WGS sequence"/>
</dbReference>
<sequence length="71" mass="8112">MVAVVVSGGVVEARGGEWYSGSNRSCDEEKIGTWSEKLTEKDGKRFFRLSMGIRIIRQLGWCHERMEAVYE</sequence>
<name>A0ABQ5FVA4_9ASTR</name>
<evidence type="ECO:0000313" key="1">
    <source>
        <dbReference type="EMBL" id="GJT66919.1"/>
    </source>
</evidence>
<reference evidence="1" key="2">
    <citation type="submission" date="2022-01" db="EMBL/GenBank/DDBJ databases">
        <authorList>
            <person name="Yamashiro T."/>
            <person name="Shiraishi A."/>
            <person name="Satake H."/>
            <person name="Nakayama K."/>
        </authorList>
    </citation>
    <scope>NUCLEOTIDE SEQUENCE</scope>
</reference>
<gene>
    <name evidence="1" type="ORF">Tco_1018399</name>
</gene>
<dbReference type="EMBL" id="BQNB010017760">
    <property type="protein sequence ID" value="GJT66919.1"/>
    <property type="molecule type" value="Genomic_DNA"/>
</dbReference>
<keyword evidence="2" id="KW-1185">Reference proteome</keyword>